<proteinExistence type="predicted"/>
<name>A0ABT0U7E3_9BACT</name>
<dbReference type="Pfam" id="PF17210">
    <property type="entry name" value="SdrD_B"/>
    <property type="match status" value="1"/>
</dbReference>
<evidence type="ECO:0000256" key="3">
    <source>
        <dbReference type="ARBA" id="ARBA00022729"/>
    </source>
</evidence>
<dbReference type="Pfam" id="PF00404">
    <property type="entry name" value="Dockerin_1"/>
    <property type="match status" value="1"/>
</dbReference>
<dbReference type="EMBL" id="JAMQBK010000057">
    <property type="protein sequence ID" value="MCM2372859.1"/>
    <property type="molecule type" value="Genomic_DNA"/>
</dbReference>
<dbReference type="Gene3D" id="2.60.40.10">
    <property type="entry name" value="Immunoglobulins"/>
    <property type="match status" value="1"/>
</dbReference>
<dbReference type="NCBIfam" id="TIGR01965">
    <property type="entry name" value="VCBS_repeat"/>
    <property type="match status" value="1"/>
</dbReference>
<comment type="caution">
    <text evidence="5">The sequence shown here is derived from an EMBL/GenBank/DDBJ whole genome shotgun (WGS) entry which is preliminary data.</text>
</comment>
<dbReference type="Gene3D" id="2.60.40.2810">
    <property type="match status" value="5"/>
</dbReference>
<feature type="domain" description="EF-hand" evidence="4">
    <location>
        <begin position="63"/>
        <end position="98"/>
    </location>
</feature>
<evidence type="ECO:0000256" key="1">
    <source>
        <dbReference type="ARBA" id="ARBA00004613"/>
    </source>
</evidence>
<dbReference type="InterPro" id="IPR011506">
    <property type="entry name" value="Planctomycete_extracellular"/>
</dbReference>
<protein>
    <submittedName>
        <fullName evidence="5">Ig-like domain-containing protein</fullName>
    </submittedName>
</protein>
<dbReference type="Pfam" id="PF17963">
    <property type="entry name" value="Big_9"/>
    <property type="match status" value="5"/>
</dbReference>
<gene>
    <name evidence="5" type="ORF">NB063_19780</name>
</gene>
<dbReference type="InterPro" id="IPR002105">
    <property type="entry name" value="Dockerin_1_rpt"/>
</dbReference>
<dbReference type="InterPro" id="IPR036439">
    <property type="entry name" value="Dockerin_dom_sf"/>
</dbReference>
<dbReference type="Pfam" id="PF07595">
    <property type="entry name" value="Planc_extracel"/>
    <property type="match status" value="1"/>
</dbReference>
<keyword evidence="3" id="KW-0732">Signal</keyword>
<dbReference type="InterPro" id="IPR033764">
    <property type="entry name" value="Sdr_B"/>
</dbReference>
<dbReference type="RefSeq" id="WP_250930494.1">
    <property type="nucleotide sequence ID" value="NZ_JAMQBK010000057.1"/>
</dbReference>
<organism evidence="5 6">
    <name type="scientific">Aporhodopirellula aestuarii</name>
    <dbReference type="NCBI Taxonomy" id="2950107"/>
    <lineage>
        <taxon>Bacteria</taxon>
        <taxon>Pseudomonadati</taxon>
        <taxon>Planctomycetota</taxon>
        <taxon>Planctomycetia</taxon>
        <taxon>Pirellulales</taxon>
        <taxon>Pirellulaceae</taxon>
        <taxon>Aporhodopirellula</taxon>
    </lineage>
</organism>
<keyword evidence="6" id="KW-1185">Reference proteome</keyword>
<dbReference type="SUPFAM" id="SSF63446">
    <property type="entry name" value="Type I dockerin domain"/>
    <property type="match status" value="1"/>
</dbReference>
<keyword evidence="2" id="KW-0964">Secreted</keyword>
<dbReference type="SUPFAM" id="SSF117074">
    <property type="entry name" value="Hypothetical protein PA1324"/>
    <property type="match status" value="1"/>
</dbReference>
<sequence length="1548" mass="161834">MKNLRHLLRRVNPTKSRQTSEVRSRGPLSNKRRLLSETLERRQLLAGDVVVEPSDVPDYTDVDDYAIAHNYWNKFDVNNDGYVTALDALRVINYMNESPEGEPTGAGVEYAGFVDVNADHLVSSLDALQVINQLNGGEGADETFDVRLELTPRNLDDSVITQTGQYTTDAGGTGIEYTVNEGDIFKLEIGVQDGRFITREDFGVFQVVTNIVVGQTGVLEPAVGEIQGFDFDRSILSNNSATDTIEFFFDDGDSEVIQMSVGSFIAAPDSAVAQRIKDAIIELTNEPGELNITADDIDVTAFAEPGAAPYEVRVEYNGLDFAGVDIPTFRTRLTVNGVEQNVVVIEENVKENGVFNVNTLVGRYETFMRNHPNNIPPVPSINDGLGPLIYGQNRNIGSFDVNVNGGGTDIFDEVGTLGPVGNLRTLIPGFTGTEVYDAFSIPVRAVKAATDVGVKLTKAEPRAGFEGILLYGTDNGKESVALEDIRLDEDAEFRLNVTGTQTGITAANADLPVQEDDPDGETVQLSVTALSGETPTYAVTNSTTNLGVASISSTGVFTYTPNENAFGTDLVTYTATTATDGTATATVTVTIAAVNDPPIANDDPSTGTLSVDVGDSILISVLANDDAGGNFTESLSELSIAGTTNPTRGSITVEGNQIRYTPSGGVVSGTDTFTYTITDGEFTSASATVTVNVVNNQAGVSAGDKSITIDEDNSSVGGAATSEVLVADLGGADAGLITVNTGTGFTLNSAQVTSGLGTVRVSGNQILYTPAQDDFGTATITYNASNADGGDDGIINVTITSVNDRPVATNLDFAVNEGSSRTINVLQPGGGQTPPSDVETPTENLLVSLAPGFSSPLGTVQVVNNQIVVTSTATAAQGNFAFQYRVTDANGAVSDNASISINIVDVQDAPVAGDRTEPAVNEGAQTITVDLSTLTTVEGNVPLTFSIESQASFGTASVSGTNLLFTLGPDENGIGGEVVYRAAITADPTSFDLGTVTFTVNAVNDAPTLGTIDDQTVQENGFVDIDVLAKASDPENDVLTIEVVNQGTKGVASVVNGLLRYQTNTDAVGADSLQVRVTDPSTAASNTQTININIIDVILAPVASPGTLNAVEDGANVTLNLAPLVNAQAGNVTFTITQPGAGSASVSNGILTYDPDADFFGQTSLTYTAANALGTSTNTITINVSATNDAPIAVDDSVDVIKNIAKPINVLANDTPNPGGETDTITVTVAAGDGPSHGTISITNNIITYTPNTDYSGPDSFIYTVSDGQGGSDTATVTIDVKNFIPSEVTGQLYLDSITNLSQVITNGATPQRSGAYEPGETTLAGVRVQLTAVGGASGSSFTAVTDTRGRYTFDNVPPGNYEIRYNLPPGMKVSGPGATGVIPVTVPETGGLVGDNALQGNFNIESLGTYITSGRNVVSTPPGTENLPDTITPGEMSTFFFTATPENVLIQNTVLVGRDFGDAKFVELLINQQRDEALLVVVDDDLNVESAVVRKERFMLMANGSDVAVELFGGLNDFVFEDVDSITDITSDYPEYAAAIDELFSNL</sequence>
<accession>A0ABT0U7E3</accession>
<comment type="subcellular location">
    <subcellularLocation>
        <location evidence="1">Secreted</location>
    </subcellularLocation>
</comment>
<reference evidence="5 6" key="1">
    <citation type="journal article" date="2022" name="Syst. Appl. Microbiol.">
        <title>Rhodopirellula aestuarii sp. nov., a novel member of the genus Rhodopirellula isolated from brackish sediments collected in the Tagus River estuary, Portugal.</title>
        <authorList>
            <person name="Vitorino I.R."/>
            <person name="Klimek D."/>
            <person name="Calusinska M."/>
            <person name="Lobo-da-Cunha A."/>
            <person name="Vasconcelos V."/>
            <person name="Lage O.M."/>
        </authorList>
    </citation>
    <scope>NUCLEOTIDE SEQUENCE [LARGE SCALE GENOMIC DNA]</scope>
    <source>
        <strain evidence="5 6">ICT_H3.1</strain>
    </source>
</reference>
<evidence type="ECO:0000313" key="5">
    <source>
        <dbReference type="EMBL" id="MCM2372859.1"/>
    </source>
</evidence>
<dbReference type="InterPro" id="IPR010221">
    <property type="entry name" value="VCBS_dom"/>
</dbReference>
<dbReference type="InterPro" id="IPR013783">
    <property type="entry name" value="Ig-like_fold"/>
</dbReference>
<evidence type="ECO:0000256" key="2">
    <source>
        <dbReference type="ARBA" id="ARBA00022525"/>
    </source>
</evidence>
<dbReference type="PROSITE" id="PS50222">
    <property type="entry name" value="EF_HAND_2"/>
    <property type="match status" value="1"/>
</dbReference>
<evidence type="ECO:0000259" key="4">
    <source>
        <dbReference type="PROSITE" id="PS50222"/>
    </source>
</evidence>
<dbReference type="Proteomes" id="UP001202961">
    <property type="component" value="Unassembled WGS sequence"/>
</dbReference>
<dbReference type="InterPro" id="IPR002048">
    <property type="entry name" value="EF_hand_dom"/>
</dbReference>
<evidence type="ECO:0000313" key="6">
    <source>
        <dbReference type="Proteomes" id="UP001202961"/>
    </source>
</evidence>
<dbReference type="NCBIfam" id="NF012211">
    <property type="entry name" value="tand_rpt_95"/>
    <property type="match status" value="5"/>
</dbReference>
<dbReference type="Gene3D" id="1.10.1330.10">
    <property type="entry name" value="Dockerin domain"/>
    <property type="match status" value="1"/>
</dbReference>